<evidence type="ECO:0000256" key="2">
    <source>
        <dbReference type="SAM" id="SignalP"/>
    </source>
</evidence>
<dbReference type="CDD" id="cd07012">
    <property type="entry name" value="PBP2_Bug_TTT"/>
    <property type="match status" value="1"/>
</dbReference>
<feature type="signal peptide" evidence="2">
    <location>
        <begin position="1"/>
        <end position="21"/>
    </location>
</feature>
<protein>
    <recommendedName>
        <fullName evidence="5">Tripartite tricarboxylate transporter substrate binding protein</fullName>
    </recommendedName>
</protein>
<dbReference type="InterPro" id="IPR042100">
    <property type="entry name" value="Bug_dom1"/>
</dbReference>
<gene>
    <name evidence="3" type="ORF">GCM10011320_13720</name>
</gene>
<feature type="chain" id="PRO_5037226617" description="Tripartite tricarboxylate transporter substrate binding protein" evidence="2">
    <location>
        <begin position="22"/>
        <end position="323"/>
    </location>
</feature>
<evidence type="ECO:0000313" key="4">
    <source>
        <dbReference type="Proteomes" id="UP000661507"/>
    </source>
</evidence>
<evidence type="ECO:0000256" key="1">
    <source>
        <dbReference type="ARBA" id="ARBA00006987"/>
    </source>
</evidence>
<dbReference type="Gene3D" id="3.40.190.150">
    <property type="entry name" value="Bordetella uptake gene, domain 1"/>
    <property type="match status" value="1"/>
</dbReference>
<dbReference type="AlphaFoldDB" id="A0A917NKH4"/>
<comment type="similarity">
    <text evidence="1">Belongs to the UPF0065 (bug) family.</text>
</comment>
<dbReference type="PANTHER" id="PTHR42928">
    <property type="entry name" value="TRICARBOXYLATE-BINDING PROTEIN"/>
    <property type="match status" value="1"/>
</dbReference>
<reference evidence="3" key="1">
    <citation type="journal article" date="2014" name="Int. J. Syst. Evol. Microbiol.">
        <title>Complete genome sequence of Corynebacterium casei LMG S-19264T (=DSM 44701T), isolated from a smear-ripened cheese.</title>
        <authorList>
            <consortium name="US DOE Joint Genome Institute (JGI-PGF)"/>
            <person name="Walter F."/>
            <person name="Albersmeier A."/>
            <person name="Kalinowski J."/>
            <person name="Ruckert C."/>
        </authorList>
    </citation>
    <scope>NUCLEOTIDE SEQUENCE</scope>
    <source>
        <strain evidence="3">CGMCC 1.3617</strain>
    </source>
</reference>
<evidence type="ECO:0000313" key="3">
    <source>
        <dbReference type="EMBL" id="GGJ07986.1"/>
    </source>
</evidence>
<dbReference type="PANTHER" id="PTHR42928:SF5">
    <property type="entry name" value="BLR1237 PROTEIN"/>
    <property type="match status" value="1"/>
</dbReference>
<dbReference type="PIRSF" id="PIRSF017082">
    <property type="entry name" value="YflP"/>
    <property type="match status" value="1"/>
</dbReference>
<keyword evidence="4" id="KW-1185">Reference proteome</keyword>
<name>A0A917NKH4_9PROT</name>
<dbReference type="SUPFAM" id="SSF53850">
    <property type="entry name" value="Periplasmic binding protein-like II"/>
    <property type="match status" value="1"/>
</dbReference>
<proteinExistence type="inferred from homology"/>
<dbReference type="RefSeq" id="WP_188966206.1">
    <property type="nucleotide sequence ID" value="NZ_BMKW01000003.1"/>
</dbReference>
<dbReference type="Gene3D" id="3.40.190.10">
    <property type="entry name" value="Periplasmic binding protein-like II"/>
    <property type="match status" value="1"/>
</dbReference>
<comment type="caution">
    <text evidence="3">The sequence shown here is derived from an EMBL/GenBank/DDBJ whole genome shotgun (WGS) entry which is preliminary data.</text>
</comment>
<dbReference type="Proteomes" id="UP000661507">
    <property type="component" value="Unassembled WGS sequence"/>
</dbReference>
<dbReference type="EMBL" id="BMKW01000003">
    <property type="protein sequence ID" value="GGJ07986.1"/>
    <property type="molecule type" value="Genomic_DNA"/>
</dbReference>
<reference evidence="3" key="2">
    <citation type="submission" date="2020-09" db="EMBL/GenBank/DDBJ databases">
        <authorList>
            <person name="Sun Q."/>
            <person name="Zhou Y."/>
        </authorList>
    </citation>
    <scope>NUCLEOTIDE SEQUENCE</scope>
    <source>
        <strain evidence="3">CGMCC 1.3617</strain>
    </source>
</reference>
<evidence type="ECO:0008006" key="5">
    <source>
        <dbReference type="Google" id="ProtNLM"/>
    </source>
</evidence>
<dbReference type="Pfam" id="PF03401">
    <property type="entry name" value="TctC"/>
    <property type="match status" value="1"/>
</dbReference>
<sequence>MIARRHLALAAMPLLARPALGQGVAWPNRTIRLIVPWPPGQATDLVGRIMAQRLSQTLGQQVVPENKPGAGGSIGTDYVAKAAPDGYTLLAASIGPISFGPLLQRLPYDVERDLAPIATFSGSPYFLVVRGDSPAQDARGLIELLKREPGKRSYASSGVGGAQHLLTALLVARTVVDVLHVPFQGSGPAMAALLGGQVDFAIETLAAAAGLIREGKLRALGSTVGRRTPLMPEVPPLAEALDLPGYDYIGWIGMMAPAATPRPILDRLSGELAQASTLPETQQRLATIGTESIPRNPDEFRALLAQQREAFGAVIRSLGIRPE</sequence>
<organism evidence="3 4">
    <name type="scientific">Neoroseomonas lacus</name>
    <dbReference type="NCBI Taxonomy" id="287609"/>
    <lineage>
        <taxon>Bacteria</taxon>
        <taxon>Pseudomonadati</taxon>
        <taxon>Pseudomonadota</taxon>
        <taxon>Alphaproteobacteria</taxon>
        <taxon>Acetobacterales</taxon>
        <taxon>Acetobacteraceae</taxon>
        <taxon>Neoroseomonas</taxon>
    </lineage>
</organism>
<accession>A0A917NKH4</accession>
<dbReference type="InterPro" id="IPR005064">
    <property type="entry name" value="BUG"/>
</dbReference>
<keyword evidence="2" id="KW-0732">Signal</keyword>